<dbReference type="GO" id="GO:0005524">
    <property type="term" value="F:ATP binding"/>
    <property type="evidence" value="ECO:0007669"/>
    <property type="project" value="UniProtKB-KW"/>
</dbReference>
<keyword evidence="6" id="KW-0547">Nucleotide-binding</keyword>
<dbReference type="Pfam" id="PF03412">
    <property type="entry name" value="Peptidase_C39"/>
    <property type="match status" value="1"/>
</dbReference>
<dbReference type="Gene3D" id="3.40.50.300">
    <property type="entry name" value="P-loop containing nucleotide triphosphate hydrolases"/>
    <property type="match status" value="1"/>
</dbReference>
<feature type="transmembrane region" description="Helical" evidence="13">
    <location>
        <begin position="411"/>
        <end position="432"/>
    </location>
</feature>
<dbReference type="Pfam" id="PF00005">
    <property type="entry name" value="ABC_tran"/>
    <property type="match status" value="1"/>
</dbReference>
<dbReference type="SMART" id="SM00382">
    <property type="entry name" value="AAA"/>
    <property type="match status" value="1"/>
</dbReference>
<dbReference type="Proteomes" id="UP000032067">
    <property type="component" value="Unassembled WGS sequence"/>
</dbReference>
<dbReference type="InterPro" id="IPR027417">
    <property type="entry name" value="P-loop_NTPase"/>
</dbReference>
<dbReference type="PROSITE" id="PS50929">
    <property type="entry name" value="ABC_TM1F"/>
    <property type="match status" value="1"/>
</dbReference>
<feature type="transmembrane region" description="Helical" evidence="13">
    <location>
        <begin position="170"/>
        <end position="193"/>
    </location>
</feature>
<evidence type="ECO:0000259" key="15">
    <source>
        <dbReference type="PROSITE" id="PS50929"/>
    </source>
</evidence>
<dbReference type="Gene3D" id="1.20.1560.10">
    <property type="entry name" value="ABC transporter type 1, transmembrane domain"/>
    <property type="match status" value="1"/>
</dbReference>
<name>A0A0D0JVT7_VARPD</name>
<keyword evidence="4 13" id="KW-0812">Transmembrane</keyword>
<dbReference type="PROSITE" id="PS00211">
    <property type="entry name" value="ABC_TRANSPORTER_1"/>
    <property type="match status" value="1"/>
</dbReference>
<dbReference type="SUPFAM" id="SSF52540">
    <property type="entry name" value="P-loop containing nucleoside triphosphate hydrolases"/>
    <property type="match status" value="1"/>
</dbReference>
<comment type="similarity">
    <text evidence="11">Belongs to the ABC transporter superfamily. Cyclolysin exporter (TC 3.A.1.109.2) family.</text>
</comment>
<dbReference type="PROSITE" id="PS50893">
    <property type="entry name" value="ABC_TRANSPORTER_2"/>
    <property type="match status" value="1"/>
</dbReference>
<keyword evidence="5" id="KW-0354">Hemolysis</keyword>
<dbReference type="MEROPS" id="C39.005"/>
<evidence type="ECO:0000256" key="8">
    <source>
        <dbReference type="ARBA" id="ARBA00022989"/>
    </source>
</evidence>
<dbReference type="RefSeq" id="WP_042582487.1">
    <property type="nucleotide sequence ID" value="NZ_JXQQ01000119.1"/>
</dbReference>
<keyword evidence="9 13" id="KW-0472">Membrane</keyword>
<feature type="transmembrane region" description="Helical" evidence="13">
    <location>
        <begin position="205"/>
        <end position="224"/>
    </location>
</feature>
<dbReference type="CDD" id="cd18567">
    <property type="entry name" value="ABC_6TM_CvaB_RaxB_like"/>
    <property type="match status" value="1"/>
</dbReference>
<evidence type="ECO:0000313" key="18">
    <source>
        <dbReference type="Proteomes" id="UP000032067"/>
    </source>
</evidence>
<evidence type="ECO:0000256" key="10">
    <source>
        <dbReference type="ARBA" id="ARBA00055355"/>
    </source>
</evidence>
<feature type="domain" description="ABC transporter" evidence="14">
    <location>
        <begin position="487"/>
        <end position="709"/>
    </location>
</feature>
<evidence type="ECO:0000256" key="1">
    <source>
        <dbReference type="ARBA" id="ARBA00004651"/>
    </source>
</evidence>
<sequence>MKTLNQLSSGWRRAFPTILQSENSECGLACLAMVATFHGHAVDLQTLRRRFPISLKGLNFSQLMHLATRLKMVSRPLKLDMDGVEHLTLPCILHWNFQHFVVLTEYRGSSAVICDPAVGQRQISIAELSRCFTGAALELYPDTGFVKQAPAPRVRIRDLMGRTIGLRRSLGQIAFMALAAEMFSLLMPFYVQWIVDRGIPAGDKSLIGTLALCFIGMCLLQNGITAARGWMMIHLNTSLGFQWKNGVFSHLLNLPLGFFQKRHLGDVLSRTSAVDSIQKTLTTSFLDAILDGSMAIATGIAMLLYGGTLFIPVALSVIAYVLVRSTVYRYSWAANTEAIVHAAKQNSFFLETIRGIRAISLFGKREERRATWLGMLVNQLNAGLRAERATLVIKNAAPCIFGVERIITVWWAANLALEGTISIGVLMGFLAYREQFSGRVQALIDNYFEVRMLRLQGERLADIVHTEQEENDDASDFDLGELRHFKLEVHDVSFRYSRFDRLILEKVSLQVEEGESLAIVGPSGSGKSSLLNLLIGALPPTSGKILVGGVDIANIGKKKYRDLVGVVMQDDSLFSGSIADNISFFTESASREDIEQCAKLAAIHTDIMMFPMGYETLVGDMGSTLSGGQKQRILLARSIFKKPKILILDEATSHLDVELERQVNAAIRSLRITRIIVAHRPETIASADRIVHLVNGRLVESEAAEVQSA</sequence>
<keyword evidence="2" id="KW-0813">Transport</keyword>
<dbReference type="Pfam" id="PF00664">
    <property type="entry name" value="ABC_membrane"/>
    <property type="match status" value="1"/>
</dbReference>
<keyword evidence="5" id="KW-0204">Cytolysis</keyword>
<dbReference type="PANTHER" id="PTHR24221:SF606">
    <property type="entry name" value="COLICIN V SECRETION-PROCESSING ATP-BINDING PROTEIN"/>
    <property type="match status" value="1"/>
</dbReference>
<evidence type="ECO:0000256" key="9">
    <source>
        <dbReference type="ARBA" id="ARBA00023136"/>
    </source>
</evidence>
<dbReference type="InterPro" id="IPR017871">
    <property type="entry name" value="ABC_transporter-like_CS"/>
</dbReference>
<dbReference type="PANTHER" id="PTHR24221">
    <property type="entry name" value="ATP-BINDING CASSETTE SUB-FAMILY B"/>
    <property type="match status" value="1"/>
</dbReference>
<dbReference type="GO" id="GO:0005886">
    <property type="term" value="C:plasma membrane"/>
    <property type="evidence" value="ECO:0007669"/>
    <property type="project" value="UniProtKB-SubCell"/>
</dbReference>
<evidence type="ECO:0000259" key="14">
    <source>
        <dbReference type="PROSITE" id="PS50893"/>
    </source>
</evidence>
<dbReference type="EMBL" id="JXQQ01000119">
    <property type="protein sequence ID" value="KIQ17797.1"/>
    <property type="molecule type" value="Genomic_DNA"/>
</dbReference>
<keyword evidence="7" id="KW-0067">ATP-binding</keyword>
<evidence type="ECO:0000256" key="4">
    <source>
        <dbReference type="ARBA" id="ARBA00022692"/>
    </source>
</evidence>
<dbReference type="GO" id="GO:0016887">
    <property type="term" value="F:ATP hydrolysis activity"/>
    <property type="evidence" value="ECO:0007669"/>
    <property type="project" value="InterPro"/>
</dbReference>
<dbReference type="GO" id="GO:0006508">
    <property type="term" value="P:proteolysis"/>
    <property type="evidence" value="ECO:0007669"/>
    <property type="project" value="InterPro"/>
</dbReference>
<evidence type="ECO:0000256" key="2">
    <source>
        <dbReference type="ARBA" id="ARBA00022448"/>
    </source>
</evidence>
<comment type="caution">
    <text evidence="17">The sequence shown here is derived from an EMBL/GenBank/DDBJ whole genome shotgun (WGS) entry which is preliminary data.</text>
</comment>
<dbReference type="GO" id="GO:0031640">
    <property type="term" value="P:killing of cells of another organism"/>
    <property type="evidence" value="ECO:0007669"/>
    <property type="project" value="UniProtKB-KW"/>
</dbReference>
<dbReference type="GO" id="GO:0140359">
    <property type="term" value="F:ABC-type transporter activity"/>
    <property type="evidence" value="ECO:0007669"/>
    <property type="project" value="InterPro"/>
</dbReference>
<dbReference type="Gene3D" id="3.90.70.10">
    <property type="entry name" value="Cysteine proteinases"/>
    <property type="match status" value="1"/>
</dbReference>
<accession>A0A0D0JVT7</accession>
<gene>
    <name evidence="17" type="ORF">RT97_29905</name>
</gene>
<organism evidence="17 18">
    <name type="scientific">Variovorax paradoxus</name>
    <dbReference type="NCBI Taxonomy" id="34073"/>
    <lineage>
        <taxon>Bacteria</taxon>
        <taxon>Pseudomonadati</taxon>
        <taxon>Pseudomonadota</taxon>
        <taxon>Betaproteobacteria</taxon>
        <taxon>Burkholderiales</taxon>
        <taxon>Comamonadaceae</taxon>
        <taxon>Variovorax</taxon>
    </lineage>
</organism>
<dbReference type="InterPro" id="IPR003439">
    <property type="entry name" value="ABC_transporter-like_ATP-bd"/>
</dbReference>
<dbReference type="InterPro" id="IPR005074">
    <property type="entry name" value="Peptidase_C39"/>
</dbReference>
<evidence type="ECO:0000256" key="6">
    <source>
        <dbReference type="ARBA" id="ARBA00022741"/>
    </source>
</evidence>
<dbReference type="SUPFAM" id="SSF90123">
    <property type="entry name" value="ABC transporter transmembrane region"/>
    <property type="match status" value="1"/>
</dbReference>
<evidence type="ECO:0000256" key="12">
    <source>
        <dbReference type="ARBA" id="ARBA00072252"/>
    </source>
</evidence>
<feature type="domain" description="ABC transmembrane type-1" evidence="15">
    <location>
        <begin position="173"/>
        <end position="452"/>
    </location>
</feature>
<feature type="domain" description="Peptidase C39" evidence="16">
    <location>
        <begin position="20"/>
        <end position="139"/>
    </location>
</feature>
<dbReference type="OrthoDB" id="8554730at2"/>
<dbReference type="GO" id="GO:0008233">
    <property type="term" value="F:peptidase activity"/>
    <property type="evidence" value="ECO:0007669"/>
    <property type="project" value="InterPro"/>
</dbReference>
<dbReference type="FunFam" id="3.40.50.300:FF:000299">
    <property type="entry name" value="ABC transporter ATP-binding protein/permease"/>
    <property type="match status" value="1"/>
</dbReference>
<keyword evidence="8 13" id="KW-1133">Transmembrane helix</keyword>
<protein>
    <recommendedName>
        <fullName evidence="12">Cyclolysin secretion/processing ATP-binding protein CyaB</fullName>
    </recommendedName>
</protein>
<dbReference type="InterPro" id="IPR036640">
    <property type="entry name" value="ABC1_TM_sf"/>
</dbReference>
<evidence type="ECO:0000256" key="11">
    <source>
        <dbReference type="ARBA" id="ARBA00061173"/>
    </source>
</evidence>
<evidence type="ECO:0000256" key="13">
    <source>
        <dbReference type="SAM" id="Phobius"/>
    </source>
</evidence>
<comment type="function">
    <text evidence="10">Involved in the export of calmodulin-sensitive adenylate cyclase-hemolysin (cyclolysin).</text>
</comment>
<comment type="subcellular location">
    <subcellularLocation>
        <location evidence="1">Cell membrane</location>
        <topology evidence="1">Multi-pass membrane protein</topology>
    </subcellularLocation>
</comment>
<feature type="transmembrane region" description="Helical" evidence="13">
    <location>
        <begin position="303"/>
        <end position="323"/>
    </location>
</feature>
<dbReference type="GO" id="GO:0034040">
    <property type="term" value="F:ATPase-coupled lipid transmembrane transporter activity"/>
    <property type="evidence" value="ECO:0007669"/>
    <property type="project" value="TreeGrafter"/>
</dbReference>
<evidence type="ECO:0000256" key="7">
    <source>
        <dbReference type="ARBA" id="ARBA00022840"/>
    </source>
</evidence>
<dbReference type="InterPro" id="IPR039421">
    <property type="entry name" value="Type_1_exporter"/>
</dbReference>
<dbReference type="AlphaFoldDB" id="A0A0D0JVT7"/>
<dbReference type="PROSITE" id="PS50990">
    <property type="entry name" value="PEPTIDASE_C39"/>
    <property type="match status" value="1"/>
</dbReference>
<evidence type="ECO:0000259" key="16">
    <source>
        <dbReference type="PROSITE" id="PS50990"/>
    </source>
</evidence>
<reference evidence="17 18" key="1">
    <citation type="submission" date="2014-12" db="EMBL/GenBank/DDBJ databases">
        <title>16Stimator: statistical estimation of ribosomal gene copy numbers from draft genome assemblies.</title>
        <authorList>
            <person name="Perisin M.A."/>
            <person name="Vetter M."/>
            <person name="Gilbert J.A."/>
            <person name="Bergelson J."/>
        </authorList>
    </citation>
    <scope>NUCLEOTIDE SEQUENCE [LARGE SCALE GENOMIC DNA]</scope>
    <source>
        <strain evidence="17 18">MEDvA23</strain>
    </source>
</reference>
<keyword evidence="3" id="KW-1003">Cell membrane</keyword>
<proteinExistence type="inferred from homology"/>
<dbReference type="InterPro" id="IPR011527">
    <property type="entry name" value="ABC1_TM_dom"/>
</dbReference>
<evidence type="ECO:0000313" key="17">
    <source>
        <dbReference type="EMBL" id="KIQ17797.1"/>
    </source>
</evidence>
<evidence type="ECO:0000256" key="5">
    <source>
        <dbReference type="ARBA" id="ARBA00022735"/>
    </source>
</evidence>
<evidence type="ECO:0000256" key="3">
    <source>
        <dbReference type="ARBA" id="ARBA00022475"/>
    </source>
</evidence>
<dbReference type="InterPro" id="IPR003593">
    <property type="entry name" value="AAA+_ATPase"/>
</dbReference>